<evidence type="ECO:0000313" key="2">
    <source>
        <dbReference type="Proteomes" id="UP000027222"/>
    </source>
</evidence>
<sequence length="160" mass="18531">MDNIFAIFFSRIRQIWTSFKLNSISLDEDIANTSSCLSSFPFAEHLSSNYIPSDTETLLIKALLVQPSVTLQKIKDEMFRLNKRIEYLARKHEDLAHQLVTCGSLVTLPRRLPDDILREIFHHSLPTNCNPCLETQSPPLVFMQVCIRWRQLVISTPTLW</sequence>
<keyword evidence="2" id="KW-1185">Reference proteome</keyword>
<accession>A0A067T9S9</accession>
<dbReference type="Gene3D" id="1.20.1280.50">
    <property type="match status" value="1"/>
</dbReference>
<gene>
    <name evidence="1" type="ORF">GALMADRAFT_67117</name>
</gene>
<reference evidence="2" key="1">
    <citation type="journal article" date="2014" name="Proc. Natl. Acad. Sci. U.S.A.">
        <title>Extensive sampling of basidiomycete genomes demonstrates inadequacy of the white-rot/brown-rot paradigm for wood decay fungi.</title>
        <authorList>
            <person name="Riley R."/>
            <person name="Salamov A.A."/>
            <person name="Brown D.W."/>
            <person name="Nagy L.G."/>
            <person name="Floudas D."/>
            <person name="Held B.W."/>
            <person name="Levasseur A."/>
            <person name="Lombard V."/>
            <person name="Morin E."/>
            <person name="Otillar R."/>
            <person name="Lindquist E.A."/>
            <person name="Sun H."/>
            <person name="LaButti K.M."/>
            <person name="Schmutz J."/>
            <person name="Jabbour D."/>
            <person name="Luo H."/>
            <person name="Baker S.E."/>
            <person name="Pisabarro A.G."/>
            <person name="Walton J.D."/>
            <person name="Blanchette R.A."/>
            <person name="Henrissat B."/>
            <person name="Martin F."/>
            <person name="Cullen D."/>
            <person name="Hibbett D.S."/>
            <person name="Grigoriev I.V."/>
        </authorList>
    </citation>
    <scope>NUCLEOTIDE SEQUENCE [LARGE SCALE GENOMIC DNA]</scope>
    <source>
        <strain evidence="2">CBS 339.88</strain>
    </source>
</reference>
<dbReference type="EMBL" id="KL142378">
    <property type="protein sequence ID" value="KDR76664.1"/>
    <property type="molecule type" value="Genomic_DNA"/>
</dbReference>
<proteinExistence type="predicted"/>
<organism evidence="1 2">
    <name type="scientific">Galerina marginata (strain CBS 339.88)</name>
    <dbReference type="NCBI Taxonomy" id="685588"/>
    <lineage>
        <taxon>Eukaryota</taxon>
        <taxon>Fungi</taxon>
        <taxon>Dikarya</taxon>
        <taxon>Basidiomycota</taxon>
        <taxon>Agaricomycotina</taxon>
        <taxon>Agaricomycetes</taxon>
        <taxon>Agaricomycetidae</taxon>
        <taxon>Agaricales</taxon>
        <taxon>Agaricineae</taxon>
        <taxon>Strophariaceae</taxon>
        <taxon>Galerina</taxon>
    </lineage>
</organism>
<dbReference type="AlphaFoldDB" id="A0A067T9S9"/>
<dbReference type="OrthoDB" id="3063971at2759"/>
<dbReference type="Proteomes" id="UP000027222">
    <property type="component" value="Unassembled WGS sequence"/>
</dbReference>
<dbReference type="HOGENOM" id="CLU_018544_3_2_1"/>
<evidence type="ECO:0000313" key="1">
    <source>
        <dbReference type="EMBL" id="KDR76664.1"/>
    </source>
</evidence>
<name>A0A067T9S9_GALM3</name>
<protein>
    <submittedName>
        <fullName evidence="1">Uncharacterized protein</fullName>
    </submittedName>
</protein>
<feature type="non-terminal residue" evidence="1">
    <location>
        <position position="160"/>
    </location>
</feature>